<evidence type="ECO:0000256" key="2">
    <source>
        <dbReference type="SAM" id="Phobius"/>
    </source>
</evidence>
<reference evidence="3 4" key="1">
    <citation type="submission" date="2024-04" db="EMBL/GenBank/DDBJ databases">
        <authorList>
            <person name="Waldvogel A.-M."/>
            <person name="Schoenle A."/>
        </authorList>
    </citation>
    <scope>NUCLEOTIDE SEQUENCE [LARGE SCALE GENOMIC DNA]</scope>
</reference>
<feature type="transmembrane region" description="Helical" evidence="2">
    <location>
        <begin position="20"/>
        <end position="43"/>
    </location>
</feature>
<dbReference type="Proteomes" id="UP001497482">
    <property type="component" value="Chromosome 19"/>
</dbReference>
<sequence length="615" mass="70244">MGGLPDACVGGQGEGEPLLLLLLLLLLLFPNTSLILLASVLLLHLSSSSAPPSGETTSSAPPSGHTASRRPPTGTDAEEDALFGDMAPEQLADILVKALRDKNKAGGDKEDKEDEEVEELSELKKRQEPELDEEDVSLETPTRAEEETEELRLQTQQEEEEEEQLTAEELHSLETMMKEFARVRTLVKRDSNSFNEVLPRNKNQEQRRKWQEETQKAWNFPFFNTVDVTNHQEALEDTGPSEETEKETLSPAEEEVLSPEEEEALSPEEEEALSPEEEEARAKAEQDEMRRQAAEAQRARLEEEKLADIASDMLLRYMGKERTGPKYRPLSDAPEDKRSDEQTQDLDPQTIEQLIEISSKLHLPAEDVVDIISDVEKKKRKDTPPNTPPRYFSDPGTSDQYQGKLRGWFQPKTQDPRTQDLRTQDLRTQDPRTQDLRTQDLRTQDLWTQDPWSKPRKLQPGGWSPQSPDDWLKPVPYPVPYYHRYPPAYYPLPLAPPPRPLPWYYNPYAYNRFLTNPVGSYAPGSRTSNLGPGWRLLQRPAPYYTNRGRYLNPWSFKIKAPPNRPPSRQQQWLASAASPLGKEANAKKTSMTLSRREGLERFLQQLLRNKPPVLD</sequence>
<feature type="compositionally biased region" description="Acidic residues" evidence="1">
    <location>
        <begin position="235"/>
        <end position="245"/>
    </location>
</feature>
<feature type="compositionally biased region" description="Low complexity" evidence="1">
    <location>
        <begin position="48"/>
        <end position="63"/>
    </location>
</feature>
<feature type="compositionally biased region" description="Acidic residues" evidence="1">
    <location>
        <begin position="157"/>
        <end position="166"/>
    </location>
</feature>
<protein>
    <recommendedName>
        <fullName evidence="5">VGF nerve growth factor inducible</fullName>
    </recommendedName>
</protein>
<feature type="region of interest" description="Disordered" evidence="1">
    <location>
        <begin position="229"/>
        <end position="351"/>
    </location>
</feature>
<proteinExistence type="predicted"/>
<dbReference type="EMBL" id="OZ035841">
    <property type="protein sequence ID" value="CAL1590394.1"/>
    <property type="molecule type" value="Genomic_DNA"/>
</dbReference>
<feature type="compositionally biased region" description="Acidic residues" evidence="1">
    <location>
        <begin position="252"/>
        <end position="279"/>
    </location>
</feature>
<gene>
    <name evidence="3" type="ORF">KC01_LOCUS19907</name>
</gene>
<dbReference type="AlphaFoldDB" id="A0AAV2KST9"/>
<keyword evidence="2" id="KW-0812">Transmembrane</keyword>
<feature type="region of interest" description="Disordered" evidence="1">
    <location>
        <begin position="561"/>
        <end position="591"/>
    </location>
</feature>
<evidence type="ECO:0008006" key="5">
    <source>
        <dbReference type="Google" id="ProtNLM"/>
    </source>
</evidence>
<feature type="compositionally biased region" description="Basic and acidic residues" evidence="1">
    <location>
        <begin position="280"/>
        <end position="307"/>
    </location>
</feature>
<feature type="compositionally biased region" description="Basic and acidic residues" evidence="1">
    <location>
        <begin position="414"/>
        <end position="443"/>
    </location>
</feature>
<keyword evidence="2" id="KW-0472">Membrane</keyword>
<dbReference type="PANTHER" id="PTHR15159:SF2">
    <property type="entry name" value="NEUROSECRETORY PROTEIN VGF"/>
    <property type="match status" value="1"/>
</dbReference>
<evidence type="ECO:0000313" key="4">
    <source>
        <dbReference type="Proteomes" id="UP001497482"/>
    </source>
</evidence>
<keyword evidence="4" id="KW-1185">Reference proteome</keyword>
<feature type="region of interest" description="Disordered" evidence="1">
    <location>
        <begin position="48"/>
        <end position="79"/>
    </location>
</feature>
<organism evidence="3 4">
    <name type="scientific">Knipowitschia caucasica</name>
    <name type="common">Caucasian dwarf goby</name>
    <name type="synonym">Pomatoschistus caucasicus</name>
    <dbReference type="NCBI Taxonomy" id="637954"/>
    <lineage>
        <taxon>Eukaryota</taxon>
        <taxon>Metazoa</taxon>
        <taxon>Chordata</taxon>
        <taxon>Craniata</taxon>
        <taxon>Vertebrata</taxon>
        <taxon>Euteleostomi</taxon>
        <taxon>Actinopterygii</taxon>
        <taxon>Neopterygii</taxon>
        <taxon>Teleostei</taxon>
        <taxon>Neoteleostei</taxon>
        <taxon>Acanthomorphata</taxon>
        <taxon>Gobiaria</taxon>
        <taxon>Gobiiformes</taxon>
        <taxon>Gobioidei</taxon>
        <taxon>Gobiidae</taxon>
        <taxon>Gobiinae</taxon>
        <taxon>Knipowitschia</taxon>
    </lineage>
</organism>
<accession>A0AAV2KST9</accession>
<feature type="region of interest" description="Disordered" evidence="1">
    <location>
        <begin position="374"/>
        <end position="469"/>
    </location>
</feature>
<dbReference type="GO" id="GO:0005184">
    <property type="term" value="F:neuropeptide hormone activity"/>
    <property type="evidence" value="ECO:0007669"/>
    <property type="project" value="InterPro"/>
</dbReference>
<dbReference type="PANTHER" id="PTHR15159">
    <property type="entry name" value="NEUROSECRETORY PROTEIN VGF"/>
    <property type="match status" value="1"/>
</dbReference>
<keyword evidence="2" id="KW-1133">Transmembrane helix</keyword>
<feature type="region of interest" description="Disordered" evidence="1">
    <location>
        <begin position="103"/>
        <end position="166"/>
    </location>
</feature>
<name>A0AAV2KST9_KNICA</name>
<dbReference type="InterPro" id="IPR026128">
    <property type="entry name" value="VGF"/>
</dbReference>
<evidence type="ECO:0000313" key="3">
    <source>
        <dbReference type="EMBL" id="CAL1590394.1"/>
    </source>
</evidence>
<feature type="compositionally biased region" description="Acidic residues" evidence="1">
    <location>
        <begin position="111"/>
        <end position="120"/>
    </location>
</feature>
<evidence type="ECO:0000256" key="1">
    <source>
        <dbReference type="SAM" id="MobiDB-lite"/>
    </source>
</evidence>